<evidence type="ECO:0008006" key="4">
    <source>
        <dbReference type="Google" id="ProtNLM"/>
    </source>
</evidence>
<dbReference type="InterPro" id="IPR035172">
    <property type="entry name" value="DUF5302"/>
</dbReference>
<dbReference type="Proteomes" id="UP001183648">
    <property type="component" value="Unassembled WGS sequence"/>
</dbReference>
<evidence type="ECO:0000313" key="3">
    <source>
        <dbReference type="Proteomes" id="UP001183648"/>
    </source>
</evidence>
<accession>A0ABU2BXI2</accession>
<feature type="region of interest" description="Disordered" evidence="1">
    <location>
        <begin position="1"/>
        <end position="57"/>
    </location>
</feature>
<dbReference type="Pfam" id="PF17227">
    <property type="entry name" value="DUF5302"/>
    <property type="match status" value="1"/>
</dbReference>
<feature type="compositionally biased region" description="Basic and acidic residues" evidence="1">
    <location>
        <begin position="1"/>
        <end position="36"/>
    </location>
</feature>
<sequence length="57" mass="6168">MTDKDEIMAKMRAALDKKKPNDSGVDEHGHPHEQAHRTQGPQGGPQQHRRKAGGGGS</sequence>
<dbReference type="RefSeq" id="WP_310303055.1">
    <property type="nucleotide sequence ID" value="NZ_BAAAPS010000010.1"/>
</dbReference>
<reference evidence="2 3" key="1">
    <citation type="submission" date="2023-07" db="EMBL/GenBank/DDBJ databases">
        <title>Sequencing the genomes of 1000 actinobacteria strains.</title>
        <authorList>
            <person name="Klenk H.-P."/>
        </authorList>
    </citation>
    <scope>NUCLEOTIDE SEQUENCE [LARGE SCALE GENOMIC DNA]</scope>
    <source>
        <strain evidence="2 3">DSM 19426</strain>
    </source>
</reference>
<evidence type="ECO:0000313" key="2">
    <source>
        <dbReference type="EMBL" id="MDR7363103.1"/>
    </source>
</evidence>
<name>A0ABU2BXI2_9ACTN</name>
<organism evidence="2 3">
    <name type="scientific">Nocardioides marmoribigeumensis</name>
    <dbReference type="NCBI Taxonomy" id="433649"/>
    <lineage>
        <taxon>Bacteria</taxon>
        <taxon>Bacillati</taxon>
        <taxon>Actinomycetota</taxon>
        <taxon>Actinomycetes</taxon>
        <taxon>Propionibacteriales</taxon>
        <taxon>Nocardioidaceae</taxon>
        <taxon>Nocardioides</taxon>
    </lineage>
</organism>
<feature type="compositionally biased region" description="Basic residues" evidence="1">
    <location>
        <begin position="47"/>
        <end position="57"/>
    </location>
</feature>
<comment type="caution">
    <text evidence="2">The sequence shown here is derived from an EMBL/GenBank/DDBJ whole genome shotgun (WGS) entry which is preliminary data.</text>
</comment>
<gene>
    <name evidence="2" type="ORF">J2S63_002656</name>
</gene>
<dbReference type="EMBL" id="JAVDYG010000001">
    <property type="protein sequence ID" value="MDR7363103.1"/>
    <property type="molecule type" value="Genomic_DNA"/>
</dbReference>
<proteinExistence type="predicted"/>
<keyword evidence="3" id="KW-1185">Reference proteome</keyword>
<protein>
    <recommendedName>
        <fullName evidence="4">DUF5302 domain-containing protein</fullName>
    </recommendedName>
</protein>
<evidence type="ECO:0000256" key="1">
    <source>
        <dbReference type="SAM" id="MobiDB-lite"/>
    </source>
</evidence>